<comment type="caution">
    <text evidence="1">The sequence shown here is derived from an EMBL/GenBank/DDBJ whole genome shotgun (WGS) entry which is preliminary data.</text>
</comment>
<proteinExistence type="predicted"/>
<accession>A0AAV5LYD3</accession>
<gene>
    <name evidence="1" type="ORF">SLEP1_g49634</name>
</gene>
<evidence type="ECO:0000313" key="1">
    <source>
        <dbReference type="EMBL" id="GKV42197.1"/>
    </source>
</evidence>
<organism evidence="1 2">
    <name type="scientific">Rubroshorea leprosula</name>
    <dbReference type="NCBI Taxonomy" id="152421"/>
    <lineage>
        <taxon>Eukaryota</taxon>
        <taxon>Viridiplantae</taxon>
        <taxon>Streptophyta</taxon>
        <taxon>Embryophyta</taxon>
        <taxon>Tracheophyta</taxon>
        <taxon>Spermatophyta</taxon>
        <taxon>Magnoliopsida</taxon>
        <taxon>eudicotyledons</taxon>
        <taxon>Gunneridae</taxon>
        <taxon>Pentapetalae</taxon>
        <taxon>rosids</taxon>
        <taxon>malvids</taxon>
        <taxon>Malvales</taxon>
        <taxon>Dipterocarpaceae</taxon>
        <taxon>Rubroshorea</taxon>
    </lineage>
</organism>
<dbReference type="EMBL" id="BPVZ01000156">
    <property type="protein sequence ID" value="GKV42197.1"/>
    <property type="molecule type" value="Genomic_DNA"/>
</dbReference>
<reference evidence="1 2" key="1">
    <citation type="journal article" date="2021" name="Commun. Biol.">
        <title>The genome of Shorea leprosula (Dipterocarpaceae) highlights the ecological relevance of drought in aseasonal tropical rainforests.</title>
        <authorList>
            <person name="Ng K.K.S."/>
            <person name="Kobayashi M.J."/>
            <person name="Fawcett J.A."/>
            <person name="Hatakeyama M."/>
            <person name="Paape T."/>
            <person name="Ng C.H."/>
            <person name="Ang C.C."/>
            <person name="Tnah L.H."/>
            <person name="Lee C.T."/>
            <person name="Nishiyama T."/>
            <person name="Sese J."/>
            <person name="O'Brien M.J."/>
            <person name="Copetti D."/>
            <person name="Mohd Noor M.I."/>
            <person name="Ong R.C."/>
            <person name="Putra M."/>
            <person name="Sireger I.Z."/>
            <person name="Indrioko S."/>
            <person name="Kosugi Y."/>
            <person name="Izuno A."/>
            <person name="Isagi Y."/>
            <person name="Lee S.L."/>
            <person name="Shimizu K.K."/>
        </authorList>
    </citation>
    <scope>NUCLEOTIDE SEQUENCE [LARGE SCALE GENOMIC DNA]</scope>
    <source>
        <strain evidence="1">214</strain>
    </source>
</reference>
<name>A0AAV5LYD3_9ROSI</name>
<evidence type="ECO:0000313" key="2">
    <source>
        <dbReference type="Proteomes" id="UP001054252"/>
    </source>
</evidence>
<dbReference type="Proteomes" id="UP001054252">
    <property type="component" value="Unassembled WGS sequence"/>
</dbReference>
<sequence length="43" mass="4666">MVSDCGMISSEPYAFVGLSHDCAAFVAPRIWVLGHDIYHALVS</sequence>
<dbReference type="AlphaFoldDB" id="A0AAV5LYD3"/>
<keyword evidence="2" id="KW-1185">Reference proteome</keyword>
<protein>
    <submittedName>
        <fullName evidence="1">Uncharacterized protein</fullName>
    </submittedName>
</protein>